<evidence type="ECO:0000256" key="1">
    <source>
        <dbReference type="ARBA" id="ARBA00004127"/>
    </source>
</evidence>
<dbReference type="FunCoup" id="A0A4S2MXB3">
    <property type="interactions" value="14"/>
</dbReference>
<dbReference type="InParanoid" id="A0A4S2MXB3"/>
<organism evidence="8 9">
    <name type="scientific">Ascodesmis nigricans</name>
    <dbReference type="NCBI Taxonomy" id="341454"/>
    <lineage>
        <taxon>Eukaryota</taxon>
        <taxon>Fungi</taxon>
        <taxon>Dikarya</taxon>
        <taxon>Ascomycota</taxon>
        <taxon>Pezizomycotina</taxon>
        <taxon>Pezizomycetes</taxon>
        <taxon>Pezizales</taxon>
        <taxon>Ascodesmidaceae</taxon>
        <taxon>Ascodesmis</taxon>
    </lineage>
</organism>
<name>A0A4S2MXB3_9PEZI</name>
<dbReference type="InterPro" id="IPR008217">
    <property type="entry name" value="Ccc1_fam"/>
</dbReference>
<dbReference type="GO" id="GO:0005384">
    <property type="term" value="F:manganese ion transmembrane transporter activity"/>
    <property type="evidence" value="ECO:0007669"/>
    <property type="project" value="InterPro"/>
</dbReference>
<feature type="transmembrane region" description="Helical" evidence="7">
    <location>
        <begin position="241"/>
        <end position="265"/>
    </location>
</feature>
<dbReference type="GO" id="GO:0030026">
    <property type="term" value="P:intracellular manganese ion homeostasis"/>
    <property type="evidence" value="ECO:0007669"/>
    <property type="project" value="InterPro"/>
</dbReference>
<dbReference type="CDD" id="cd02435">
    <property type="entry name" value="CCC1"/>
    <property type="match status" value="1"/>
</dbReference>
<feature type="transmembrane region" description="Helical" evidence="7">
    <location>
        <begin position="315"/>
        <end position="336"/>
    </location>
</feature>
<comment type="subcellular location">
    <subcellularLocation>
        <location evidence="1">Endomembrane system</location>
        <topology evidence="1">Multi-pass membrane protein</topology>
    </subcellularLocation>
</comment>
<protein>
    <submittedName>
        <fullName evidence="8">DUF125-domain-containing protein</fullName>
    </submittedName>
</protein>
<sequence>MSIVAIKNLIFPSSRPRPSDEESRIRAPLITVTSPPPRDYSALETDFTTQRPHRPGSPARYNSDFSKTDCPVYNCPRRRPIHRRHDEDEDNNPAGHENGHSKWLSPRAVSDAIIGLSDGLTVPFALTAGLSAFNDTRVVLYGGMAELIAGSISMGLGGWLAGRGEAQYYTTTLQSTRTLVQTSPAAATDLIYRVFDPYHLPNCAVSPLIASLLADSTAMVDFLMSFHHSLPPPSDTKRTPLTSALTIAAGYFLGGAIPLLPYFFVGREEVMTGLYASVGTMAICLFIFGVIRTILVGEEEVGDAGKSWFGRVKGGMEMMAVGGVAAGASWAIVRALEVGQK</sequence>
<feature type="transmembrane region" description="Helical" evidence="7">
    <location>
        <begin position="272"/>
        <end position="295"/>
    </location>
</feature>
<dbReference type="Pfam" id="PF01988">
    <property type="entry name" value="VIT1"/>
    <property type="match status" value="1"/>
</dbReference>
<dbReference type="STRING" id="341454.A0A4S2MXB3"/>
<evidence type="ECO:0000256" key="3">
    <source>
        <dbReference type="ARBA" id="ARBA00022692"/>
    </source>
</evidence>
<proteinExistence type="inferred from homology"/>
<evidence type="ECO:0000256" key="6">
    <source>
        <dbReference type="SAM" id="MobiDB-lite"/>
    </source>
</evidence>
<dbReference type="Proteomes" id="UP000298138">
    <property type="component" value="Unassembled WGS sequence"/>
</dbReference>
<dbReference type="AlphaFoldDB" id="A0A4S2MXB3"/>
<keyword evidence="5 7" id="KW-0472">Membrane</keyword>
<keyword evidence="4 7" id="KW-1133">Transmembrane helix</keyword>
<evidence type="ECO:0000313" key="8">
    <source>
        <dbReference type="EMBL" id="TGZ81310.1"/>
    </source>
</evidence>
<dbReference type="PANTHER" id="PTHR31851">
    <property type="entry name" value="FE(2+)/MN(2+) TRANSPORTER PCL1"/>
    <property type="match status" value="1"/>
</dbReference>
<reference evidence="8 9" key="1">
    <citation type="submission" date="2019-04" db="EMBL/GenBank/DDBJ databases">
        <title>Comparative genomics and transcriptomics to analyze fruiting body development in filamentous ascomycetes.</title>
        <authorList>
            <consortium name="DOE Joint Genome Institute"/>
            <person name="Lutkenhaus R."/>
            <person name="Traeger S."/>
            <person name="Breuer J."/>
            <person name="Kuo A."/>
            <person name="Lipzen A."/>
            <person name="Pangilinan J."/>
            <person name="Dilworth D."/>
            <person name="Sandor L."/>
            <person name="Poggeler S."/>
            <person name="Barry K."/>
            <person name="Grigoriev I.V."/>
            <person name="Nowrousian M."/>
        </authorList>
    </citation>
    <scope>NUCLEOTIDE SEQUENCE [LARGE SCALE GENOMIC DNA]</scope>
    <source>
        <strain evidence="8 9">CBS 389.68</strain>
    </source>
</reference>
<evidence type="ECO:0000313" key="9">
    <source>
        <dbReference type="Proteomes" id="UP000298138"/>
    </source>
</evidence>
<gene>
    <name evidence="8" type="ORF">EX30DRAFT_273054</name>
</gene>
<accession>A0A4S2MXB3</accession>
<dbReference type="OrthoDB" id="73465at2759"/>
<evidence type="ECO:0000256" key="5">
    <source>
        <dbReference type="ARBA" id="ARBA00023136"/>
    </source>
</evidence>
<evidence type="ECO:0000256" key="4">
    <source>
        <dbReference type="ARBA" id="ARBA00022989"/>
    </source>
</evidence>
<dbReference type="EMBL" id="ML220120">
    <property type="protein sequence ID" value="TGZ81310.1"/>
    <property type="molecule type" value="Genomic_DNA"/>
</dbReference>
<evidence type="ECO:0000256" key="2">
    <source>
        <dbReference type="ARBA" id="ARBA00007049"/>
    </source>
</evidence>
<comment type="similarity">
    <text evidence="2">Belongs to the CCC1 family.</text>
</comment>
<feature type="region of interest" description="Disordered" evidence="6">
    <location>
        <begin position="77"/>
        <end position="102"/>
    </location>
</feature>
<evidence type="ECO:0000256" key="7">
    <source>
        <dbReference type="SAM" id="Phobius"/>
    </source>
</evidence>
<keyword evidence="9" id="KW-1185">Reference proteome</keyword>
<feature type="region of interest" description="Disordered" evidence="6">
    <location>
        <begin position="12"/>
        <end position="63"/>
    </location>
</feature>
<keyword evidence="3 7" id="KW-0812">Transmembrane</keyword>
<dbReference type="GO" id="GO:0012505">
    <property type="term" value="C:endomembrane system"/>
    <property type="evidence" value="ECO:0007669"/>
    <property type="project" value="UniProtKB-SubCell"/>
</dbReference>